<dbReference type="InParanoid" id="A0A6L2QB97"/>
<dbReference type="Pfam" id="PF03015">
    <property type="entry name" value="Sterile"/>
    <property type="match status" value="1"/>
</dbReference>
<keyword evidence="8" id="KW-0472">Membrane</keyword>
<evidence type="ECO:0000259" key="12">
    <source>
        <dbReference type="Pfam" id="PF07993"/>
    </source>
</evidence>
<evidence type="ECO:0000256" key="9">
    <source>
        <dbReference type="ARBA" id="ARBA00052530"/>
    </source>
</evidence>
<dbReference type="PANTHER" id="PTHR11011">
    <property type="entry name" value="MALE STERILITY PROTEIN 2-RELATED"/>
    <property type="match status" value="1"/>
</dbReference>
<proteinExistence type="inferred from homology"/>
<dbReference type="SUPFAM" id="SSF51735">
    <property type="entry name" value="NAD(P)-binding Rossmann-fold domains"/>
    <property type="match status" value="1"/>
</dbReference>
<keyword evidence="10" id="KW-0560">Oxidoreductase</keyword>
<dbReference type="CDD" id="cd05236">
    <property type="entry name" value="FAR-N_SDR_e"/>
    <property type="match status" value="1"/>
</dbReference>
<evidence type="ECO:0000256" key="3">
    <source>
        <dbReference type="ARBA" id="ARBA00022516"/>
    </source>
</evidence>
<keyword evidence="6" id="KW-1133">Transmembrane helix</keyword>
<evidence type="ECO:0000256" key="6">
    <source>
        <dbReference type="ARBA" id="ARBA00022989"/>
    </source>
</evidence>
<gene>
    <name evidence="13" type="ORF">Cfor_12502</name>
</gene>
<evidence type="ECO:0000256" key="4">
    <source>
        <dbReference type="ARBA" id="ARBA00022692"/>
    </source>
</evidence>
<dbReference type="Gene3D" id="3.40.50.720">
    <property type="entry name" value="NAD(P)-binding Rossmann-like Domain"/>
    <property type="match status" value="1"/>
</dbReference>
<feature type="domain" description="Thioester reductase (TE)" evidence="12">
    <location>
        <begin position="36"/>
        <end position="305"/>
    </location>
</feature>
<protein>
    <recommendedName>
        <fullName evidence="10">Fatty acyl-CoA reductase</fullName>
        <ecNumber evidence="10">1.2.1.84</ecNumber>
    </recommendedName>
</protein>
<name>A0A6L2QB97_COPFO</name>
<dbReference type="PANTHER" id="PTHR11011:SF107">
    <property type="entry name" value="FATTY ACYL-COA REDUCTASE"/>
    <property type="match status" value="1"/>
</dbReference>
<keyword evidence="3 10" id="KW-0444">Lipid biosynthesis</keyword>
<keyword evidence="5 10" id="KW-0521">NADP</keyword>
<dbReference type="AlphaFoldDB" id="A0A6L2QB97"/>
<dbReference type="OrthoDB" id="429813at2759"/>
<evidence type="ECO:0000256" key="1">
    <source>
        <dbReference type="ARBA" id="ARBA00004141"/>
    </source>
</evidence>
<sequence>MGTNHKKEGRGNSDNIDASVTNSPIRNFFSGRCVLITGATGFVGKALVEKLLRSCPDVGTIFLLIRPKRGLDVQTRQKELLKNPIFDRIRAECPNVFNKVVSVHGDVSETDLGLSDGDRQRVVTAVNVVFHAAATVRFNESLKAAVMLNTLGTQRVIQLCRDIQNLQAFVHVSTAYSNADKSEVLEIVYPPPADPECVIQCCNTLSDDALEVVAQKLQGKHPNTYTLTKAMAEWVVSEQADDIPAAIVRPSIVTAAWHEPVPGWVDSVGGITGIMMEIGRGTIRSIICDQKLTMDLIPVDIVVNTLIGVAWHTATYRTNTVRVYNCTSGSVNPISWRDFGILTHHHACATPTQYVMWYPGFTFRTNRFVHKICELLFHFLPAFLADLIRRLQGVQPIMFKIFKRFQLAAKAGEFFSLHEWKFHCDNVCALICDAQDKATFNVDVSQMDWNQYVKNYMFGIRTFLLKDSSDTIPHARRKLQM</sequence>
<reference evidence="14" key="1">
    <citation type="submission" date="2020-01" db="EMBL/GenBank/DDBJ databases">
        <title>Draft genome sequence of the Termite Coptotermes fromosanus.</title>
        <authorList>
            <person name="Itakura S."/>
            <person name="Yosikawa Y."/>
            <person name="Umezawa K."/>
        </authorList>
    </citation>
    <scope>NUCLEOTIDE SEQUENCE [LARGE SCALE GENOMIC DNA]</scope>
</reference>
<dbReference type="CDD" id="cd09071">
    <property type="entry name" value="FAR_C"/>
    <property type="match status" value="1"/>
</dbReference>
<organism evidence="13 14">
    <name type="scientific">Coptotermes formosanus</name>
    <name type="common">Formosan subterranean termite</name>
    <dbReference type="NCBI Taxonomy" id="36987"/>
    <lineage>
        <taxon>Eukaryota</taxon>
        <taxon>Metazoa</taxon>
        <taxon>Ecdysozoa</taxon>
        <taxon>Arthropoda</taxon>
        <taxon>Hexapoda</taxon>
        <taxon>Insecta</taxon>
        <taxon>Pterygota</taxon>
        <taxon>Neoptera</taxon>
        <taxon>Polyneoptera</taxon>
        <taxon>Dictyoptera</taxon>
        <taxon>Blattodea</taxon>
        <taxon>Blattoidea</taxon>
        <taxon>Termitoidae</taxon>
        <taxon>Rhinotermitidae</taxon>
        <taxon>Coptotermes</taxon>
    </lineage>
</organism>
<dbReference type="Pfam" id="PF07993">
    <property type="entry name" value="NAD_binding_4"/>
    <property type="match status" value="1"/>
</dbReference>
<keyword evidence="7 10" id="KW-0443">Lipid metabolism</keyword>
<evidence type="ECO:0000313" key="14">
    <source>
        <dbReference type="Proteomes" id="UP000502823"/>
    </source>
</evidence>
<dbReference type="FunFam" id="3.40.50.720:FF:000143">
    <property type="entry name" value="Fatty acyl-CoA reductase"/>
    <property type="match status" value="1"/>
</dbReference>
<dbReference type="GO" id="GO:0016020">
    <property type="term" value="C:membrane"/>
    <property type="evidence" value="ECO:0007669"/>
    <property type="project" value="UniProtKB-SubCell"/>
</dbReference>
<comment type="function">
    <text evidence="10">Catalyzes the reduction of fatty acyl-CoA to fatty alcohols.</text>
</comment>
<evidence type="ECO:0000256" key="8">
    <source>
        <dbReference type="ARBA" id="ARBA00023136"/>
    </source>
</evidence>
<evidence type="ECO:0000256" key="2">
    <source>
        <dbReference type="ARBA" id="ARBA00005928"/>
    </source>
</evidence>
<dbReference type="EMBL" id="BLKM01001688">
    <property type="protein sequence ID" value="GFG40275.1"/>
    <property type="molecule type" value="Genomic_DNA"/>
</dbReference>
<dbReference type="GO" id="GO:0080019">
    <property type="term" value="F:alcohol-forming very long-chain fatty acyl-CoA reductase activity"/>
    <property type="evidence" value="ECO:0007669"/>
    <property type="project" value="InterPro"/>
</dbReference>
<comment type="caution">
    <text evidence="13">The sequence shown here is derived from an EMBL/GenBank/DDBJ whole genome shotgun (WGS) entry which is preliminary data.</text>
</comment>
<dbReference type="GO" id="GO:0005777">
    <property type="term" value="C:peroxisome"/>
    <property type="evidence" value="ECO:0007669"/>
    <property type="project" value="TreeGrafter"/>
</dbReference>
<evidence type="ECO:0000256" key="7">
    <source>
        <dbReference type="ARBA" id="ARBA00023098"/>
    </source>
</evidence>
<feature type="domain" description="Fatty acyl-CoA reductase C-terminal" evidence="11">
    <location>
        <begin position="377"/>
        <end position="467"/>
    </location>
</feature>
<dbReference type="GO" id="GO:0035336">
    <property type="term" value="P:long-chain fatty-acyl-CoA metabolic process"/>
    <property type="evidence" value="ECO:0007669"/>
    <property type="project" value="TreeGrafter"/>
</dbReference>
<dbReference type="InterPro" id="IPR036291">
    <property type="entry name" value="NAD(P)-bd_dom_sf"/>
</dbReference>
<evidence type="ECO:0000256" key="10">
    <source>
        <dbReference type="RuleBase" id="RU363097"/>
    </source>
</evidence>
<keyword evidence="4" id="KW-0812">Transmembrane</keyword>
<keyword evidence="14" id="KW-1185">Reference proteome</keyword>
<dbReference type="EC" id="1.2.1.84" evidence="10"/>
<evidence type="ECO:0000259" key="11">
    <source>
        <dbReference type="Pfam" id="PF03015"/>
    </source>
</evidence>
<comment type="similarity">
    <text evidence="2 10">Belongs to the fatty acyl-CoA reductase family.</text>
</comment>
<dbReference type="GO" id="GO:0102965">
    <property type="term" value="F:alcohol-forming long-chain fatty acyl-CoA reductase activity"/>
    <property type="evidence" value="ECO:0007669"/>
    <property type="project" value="UniProtKB-EC"/>
</dbReference>
<dbReference type="InterPro" id="IPR033640">
    <property type="entry name" value="FAR_C"/>
</dbReference>
<evidence type="ECO:0000256" key="5">
    <source>
        <dbReference type="ARBA" id="ARBA00022857"/>
    </source>
</evidence>
<dbReference type="Proteomes" id="UP000502823">
    <property type="component" value="Unassembled WGS sequence"/>
</dbReference>
<evidence type="ECO:0000313" key="13">
    <source>
        <dbReference type="EMBL" id="GFG40275.1"/>
    </source>
</evidence>
<dbReference type="InterPro" id="IPR013120">
    <property type="entry name" value="FAR_NAD-bd"/>
</dbReference>
<accession>A0A6L2QB97</accession>
<comment type="subcellular location">
    <subcellularLocation>
        <location evidence="1">Membrane</location>
        <topology evidence="1">Multi-pass membrane protein</topology>
    </subcellularLocation>
</comment>
<dbReference type="InterPro" id="IPR026055">
    <property type="entry name" value="FAR"/>
</dbReference>
<comment type="catalytic activity">
    <reaction evidence="9 10">
        <text>a long-chain fatty acyl-CoA + 2 NADPH + 2 H(+) = a long-chain primary fatty alcohol + 2 NADP(+) + CoA</text>
        <dbReference type="Rhea" id="RHEA:52716"/>
        <dbReference type="ChEBI" id="CHEBI:15378"/>
        <dbReference type="ChEBI" id="CHEBI:57287"/>
        <dbReference type="ChEBI" id="CHEBI:57783"/>
        <dbReference type="ChEBI" id="CHEBI:58349"/>
        <dbReference type="ChEBI" id="CHEBI:77396"/>
        <dbReference type="ChEBI" id="CHEBI:83139"/>
        <dbReference type="EC" id="1.2.1.84"/>
    </reaction>
</comment>